<evidence type="ECO:0000313" key="3">
    <source>
        <dbReference type="Ensembl" id="ENSMMNP00015027609.1"/>
    </source>
</evidence>
<organism evidence="3 4">
    <name type="scientific">Monodon monoceros</name>
    <name type="common">Narwhal</name>
    <name type="synonym">Ceratodon monodon</name>
    <dbReference type="NCBI Taxonomy" id="40151"/>
    <lineage>
        <taxon>Eukaryota</taxon>
        <taxon>Metazoa</taxon>
        <taxon>Chordata</taxon>
        <taxon>Craniata</taxon>
        <taxon>Vertebrata</taxon>
        <taxon>Euteleostomi</taxon>
        <taxon>Mammalia</taxon>
        <taxon>Eutheria</taxon>
        <taxon>Laurasiatheria</taxon>
        <taxon>Artiodactyla</taxon>
        <taxon>Whippomorpha</taxon>
        <taxon>Cetacea</taxon>
        <taxon>Odontoceti</taxon>
        <taxon>Monodontidae</taxon>
        <taxon>Monodon</taxon>
    </lineage>
</organism>
<sequence>MMKTGFVSFKDVTVDFTQEEWQQLDSAQRNLYKDVMLENYSNLVSVGYQSLNSDVIFLFKQGEPWMEEGEMSNWAYSGKLRTWQMGGREGRFILISDMFVFFFFFFGCVGSSFLCEGFLQLQRAGATLHRGARASHCRGLSLRSTGSKHSGSIVVAHRPSCSAACGILPDQGSNLCPLH</sequence>
<dbReference type="SMART" id="SM00349">
    <property type="entry name" value="KRAB"/>
    <property type="match status" value="1"/>
</dbReference>
<keyword evidence="4" id="KW-1185">Reference proteome</keyword>
<proteinExistence type="predicted"/>
<dbReference type="GO" id="GO:0006355">
    <property type="term" value="P:regulation of DNA-templated transcription"/>
    <property type="evidence" value="ECO:0007669"/>
    <property type="project" value="InterPro"/>
</dbReference>
<feature type="transmembrane region" description="Helical" evidence="1">
    <location>
        <begin position="92"/>
        <end position="114"/>
    </location>
</feature>
<dbReference type="PANTHER" id="PTHR23232:SF117">
    <property type="entry name" value="KRAB DOMAIN-CONTAINING PROTEIN"/>
    <property type="match status" value="1"/>
</dbReference>
<accession>A0A8C6FDE3</accession>
<dbReference type="CDD" id="cd07765">
    <property type="entry name" value="KRAB_A-box"/>
    <property type="match status" value="1"/>
</dbReference>
<dbReference type="PANTHER" id="PTHR23232">
    <property type="entry name" value="KRAB DOMAIN C2H2 ZINC FINGER"/>
    <property type="match status" value="1"/>
</dbReference>
<dbReference type="InterPro" id="IPR036051">
    <property type="entry name" value="KRAB_dom_sf"/>
</dbReference>
<keyword evidence="1" id="KW-0472">Membrane</keyword>
<dbReference type="AlphaFoldDB" id="A0A8C6FDE3"/>
<dbReference type="InterPro" id="IPR050169">
    <property type="entry name" value="Krueppel_C2H2_ZnF"/>
</dbReference>
<dbReference type="Pfam" id="PF01352">
    <property type="entry name" value="KRAB"/>
    <property type="match status" value="1"/>
</dbReference>
<dbReference type="InterPro" id="IPR001909">
    <property type="entry name" value="KRAB"/>
</dbReference>
<dbReference type="Ensembl" id="ENSMMNT00015030354.1">
    <property type="protein sequence ID" value="ENSMMNP00015027609.1"/>
    <property type="gene ID" value="ENSMMNG00015020197.1"/>
</dbReference>
<evidence type="ECO:0000259" key="2">
    <source>
        <dbReference type="PROSITE" id="PS50805"/>
    </source>
</evidence>
<dbReference type="Proteomes" id="UP000694561">
    <property type="component" value="Unplaced"/>
</dbReference>
<evidence type="ECO:0000256" key="1">
    <source>
        <dbReference type="SAM" id="Phobius"/>
    </source>
</evidence>
<reference evidence="3" key="2">
    <citation type="submission" date="2025-09" db="UniProtKB">
        <authorList>
            <consortium name="Ensembl"/>
        </authorList>
    </citation>
    <scope>IDENTIFICATION</scope>
</reference>
<reference evidence="3" key="1">
    <citation type="submission" date="2025-08" db="UniProtKB">
        <authorList>
            <consortium name="Ensembl"/>
        </authorList>
    </citation>
    <scope>IDENTIFICATION</scope>
</reference>
<protein>
    <recommendedName>
        <fullName evidence="2">KRAB domain-containing protein</fullName>
    </recommendedName>
</protein>
<evidence type="ECO:0000313" key="4">
    <source>
        <dbReference type="Proteomes" id="UP000694561"/>
    </source>
</evidence>
<dbReference type="PROSITE" id="PS50805">
    <property type="entry name" value="KRAB"/>
    <property type="match status" value="1"/>
</dbReference>
<dbReference type="GeneTree" id="ENSGT00940000162678"/>
<name>A0A8C6FDE3_MONMO</name>
<feature type="domain" description="KRAB" evidence="2">
    <location>
        <begin position="7"/>
        <end position="77"/>
    </location>
</feature>
<dbReference type="Gene3D" id="6.10.140.140">
    <property type="match status" value="1"/>
</dbReference>
<dbReference type="SUPFAM" id="SSF109640">
    <property type="entry name" value="KRAB domain (Kruppel-associated box)"/>
    <property type="match status" value="1"/>
</dbReference>
<keyword evidence="1" id="KW-0812">Transmembrane</keyword>
<keyword evidence="1" id="KW-1133">Transmembrane helix</keyword>